<evidence type="ECO:0000259" key="5">
    <source>
        <dbReference type="Pfam" id="PF01850"/>
    </source>
</evidence>
<evidence type="ECO:0000256" key="4">
    <source>
        <dbReference type="ARBA" id="ARBA00022842"/>
    </source>
</evidence>
<reference evidence="6 7" key="1">
    <citation type="submission" date="2018-11" db="EMBL/GenBank/DDBJ databases">
        <title>Sequencing the genomes of 1000 actinobacteria strains.</title>
        <authorList>
            <person name="Klenk H.-P."/>
        </authorList>
    </citation>
    <scope>NUCLEOTIDE SEQUENCE [LARGE SCALE GENOMIC DNA]</scope>
    <source>
        <strain evidence="6 7">DSM 13521</strain>
    </source>
</reference>
<keyword evidence="7" id="KW-1185">Reference proteome</keyword>
<dbReference type="InterPro" id="IPR029060">
    <property type="entry name" value="PIN-like_dom_sf"/>
</dbReference>
<keyword evidence="1" id="KW-0540">Nuclease</keyword>
<evidence type="ECO:0000256" key="3">
    <source>
        <dbReference type="ARBA" id="ARBA00022801"/>
    </source>
</evidence>
<dbReference type="GO" id="GO:0046872">
    <property type="term" value="F:metal ion binding"/>
    <property type="evidence" value="ECO:0007669"/>
    <property type="project" value="UniProtKB-KW"/>
</dbReference>
<gene>
    <name evidence="6" type="ORF">EDD28_2955</name>
</gene>
<keyword evidence="3" id="KW-0378">Hydrolase</keyword>
<evidence type="ECO:0000256" key="2">
    <source>
        <dbReference type="ARBA" id="ARBA00022723"/>
    </source>
</evidence>
<dbReference type="GO" id="GO:0004518">
    <property type="term" value="F:nuclease activity"/>
    <property type="evidence" value="ECO:0007669"/>
    <property type="project" value="UniProtKB-KW"/>
</dbReference>
<dbReference type="AlphaFoldDB" id="A0A3N2D186"/>
<evidence type="ECO:0000313" key="7">
    <source>
        <dbReference type="Proteomes" id="UP000275356"/>
    </source>
</evidence>
<keyword evidence="2" id="KW-0479">Metal-binding</keyword>
<dbReference type="Proteomes" id="UP000275356">
    <property type="component" value="Unassembled WGS sequence"/>
</dbReference>
<dbReference type="GO" id="GO:0016787">
    <property type="term" value="F:hydrolase activity"/>
    <property type="evidence" value="ECO:0007669"/>
    <property type="project" value="UniProtKB-KW"/>
</dbReference>
<dbReference type="SUPFAM" id="SSF88723">
    <property type="entry name" value="PIN domain-like"/>
    <property type="match status" value="1"/>
</dbReference>
<dbReference type="CDD" id="cd09854">
    <property type="entry name" value="PIN_VapC-like"/>
    <property type="match status" value="1"/>
</dbReference>
<comment type="caution">
    <text evidence="6">The sequence shown here is derived from an EMBL/GenBank/DDBJ whole genome shotgun (WGS) entry which is preliminary data.</text>
</comment>
<evidence type="ECO:0000313" key="6">
    <source>
        <dbReference type="EMBL" id="ROR93539.1"/>
    </source>
</evidence>
<dbReference type="Gene3D" id="3.40.50.1010">
    <property type="entry name" value="5'-nuclease"/>
    <property type="match status" value="1"/>
</dbReference>
<organism evidence="6 7">
    <name type="scientific">Salana multivorans</name>
    <dbReference type="NCBI Taxonomy" id="120377"/>
    <lineage>
        <taxon>Bacteria</taxon>
        <taxon>Bacillati</taxon>
        <taxon>Actinomycetota</taxon>
        <taxon>Actinomycetes</taxon>
        <taxon>Micrococcales</taxon>
        <taxon>Beutenbergiaceae</taxon>
        <taxon>Salana</taxon>
    </lineage>
</organism>
<keyword evidence="4" id="KW-0460">Magnesium</keyword>
<evidence type="ECO:0000256" key="1">
    <source>
        <dbReference type="ARBA" id="ARBA00022722"/>
    </source>
</evidence>
<sequence>MNVLDANVVIGFLDGANANHEQAVALLGSRLGKPLGMHEVTIAEVLAGPAQLGRAAAQQVWAAIQELGVSPLDRVASPLDVALMRSSAGLPIPDCLVILSAGPVSDANPILTFDERLASKARQMGYTVLP</sequence>
<proteinExistence type="predicted"/>
<dbReference type="InterPro" id="IPR002716">
    <property type="entry name" value="PIN_dom"/>
</dbReference>
<dbReference type="RefSeq" id="WP_170169509.1">
    <property type="nucleotide sequence ID" value="NZ_RKHQ01000002.1"/>
</dbReference>
<dbReference type="Pfam" id="PF01850">
    <property type="entry name" value="PIN"/>
    <property type="match status" value="1"/>
</dbReference>
<protein>
    <submittedName>
        <fullName evidence="6">Putative nucleic acid-binding protein</fullName>
    </submittedName>
</protein>
<accession>A0A3N2D186</accession>
<name>A0A3N2D186_9MICO</name>
<feature type="domain" description="PIN" evidence="5">
    <location>
        <begin position="3"/>
        <end position="121"/>
    </location>
</feature>
<dbReference type="EMBL" id="RKHQ01000002">
    <property type="protein sequence ID" value="ROR93539.1"/>
    <property type="molecule type" value="Genomic_DNA"/>
</dbReference>